<comment type="similarity">
    <text evidence="1">Belongs to the jacalin lectin family.</text>
</comment>
<dbReference type="InterPro" id="IPR001229">
    <property type="entry name" value="Jacalin-like_lectin_dom"/>
</dbReference>
<sequence length="312" mass="33573">MILQADEMSCEGAISVGAWGGQDGNHWSYQAKHGGLKHIIICYGQVINSVMFKGDGDEEASAATADYSARFGGSGGYKTEKVIIDYPLEYLTGITGKLKFHTNRTIYGPFGEGEKGDPFSFITEGGVITGFHGRAGDYVDAIGVYIKPAGLQLNVRDPGLLTRRLGPYLGCCINGAGSWDDGVFSAVKGVHVYVDSDKSVVSGVQFVYEKRDGCVVLSTLHGAIGDIMKKIEIDDDSEFLIGVDGLHGCVDGEKVIKSLTFHTNKGKYGPMDDEFGEYFCSMSSMSIKGKVVGFFGESKARLNAIGVHTEYF</sequence>
<reference evidence="6" key="1">
    <citation type="journal article" date="2024" name="IScience">
        <title>Strigolactones Initiate the Formation of Haustorium-like Structures in Castilleja.</title>
        <authorList>
            <person name="Buerger M."/>
            <person name="Peterson D."/>
            <person name="Chory J."/>
        </authorList>
    </citation>
    <scope>NUCLEOTIDE SEQUENCE [LARGE SCALE GENOMIC DNA]</scope>
</reference>
<protein>
    <recommendedName>
        <fullName evidence="4">Jacalin-type lectin domain-containing protein</fullName>
    </recommendedName>
</protein>
<keyword evidence="6" id="KW-1185">Reference proteome</keyword>
<evidence type="ECO:0000256" key="1">
    <source>
        <dbReference type="ARBA" id="ARBA00006568"/>
    </source>
</evidence>
<evidence type="ECO:0000313" key="5">
    <source>
        <dbReference type="EMBL" id="KAL3619131.1"/>
    </source>
</evidence>
<proteinExistence type="inferred from homology"/>
<dbReference type="SMART" id="SM00915">
    <property type="entry name" value="Jacalin"/>
    <property type="match status" value="2"/>
</dbReference>
<gene>
    <name evidence="5" type="ORF">CASFOL_036701</name>
</gene>
<evidence type="ECO:0000256" key="2">
    <source>
        <dbReference type="ARBA" id="ARBA00022734"/>
    </source>
</evidence>
<evidence type="ECO:0000256" key="3">
    <source>
        <dbReference type="ARBA" id="ARBA00022737"/>
    </source>
</evidence>
<evidence type="ECO:0000259" key="4">
    <source>
        <dbReference type="PROSITE" id="PS51752"/>
    </source>
</evidence>
<dbReference type="Gene3D" id="2.100.10.30">
    <property type="entry name" value="Jacalin-like lectin domain"/>
    <property type="match status" value="2"/>
</dbReference>
<feature type="domain" description="Jacalin-type lectin" evidence="4">
    <location>
        <begin position="162"/>
        <end position="311"/>
    </location>
</feature>
<organism evidence="5 6">
    <name type="scientific">Castilleja foliolosa</name>
    <dbReference type="NCBI Taxonomy" id="1961234"/>
    <lineage>
        <taxon>Eukaryota</taxon>
        <taxon>Viridiplantae</taxon>
        <taxon>Streptophyta</taxon>
        <taxon>Embryophyta</taxon>
        <taxon>Tracheophyta</taxon>
        <taxon>Spermatophyta</taxon>
        <taxon>Magnoliopsida</taxon>
        <taxon>eudicotyledons</taxon>
        <taxon>Gunneridae</taxon>
        <taxon>Pentapetalae</taxon>
        <taxon>asterids</taxon>
        <taxon>lamiids</taxon>
        <taxon>Lamiales</taxon>
        <taxon>Orobanchaceae</taxon>
        <taxon>Pedicularideae</taxon>
        <taxon>Castillejinae</taxon>
        <taxon>Castilleja</taxon>
    </lineage>
</organism>
<dbReference type="PANTHER" id="PTHR47293:SF66">
    <property type="entry name" value="JACALIN-RELATED LECTIN 11-RELATED"/>
    <property type="match status" value="1"/>
</dbReference>
<accession>A0ABD3BNQ4</accession>
<comment type="caution">
    <text evidence="5">The sequence shown here is derived from an EMBL/GenBank/DDBJ whole genome shotgun (WGS) entry which is preliminary data.</text>
</comment>
<dbReference type="InterPro" id="IPR036404">
    <property type="entry name" value="Jacalin-like_lectin_dom_sf"/>
</dbReference>
<dbReference type="Proteomes" id="UP001632038">
    <property type="component" value="Unassembled WGS sequence"/>
</dbReference>
<keyword evidence="3" id="KW-0677">Repeat</keyword>
<feature type="domain" description="Jacalin-type lectin" evidence="4">
    <location>
        <begin position="13"/>
        <end position="148"/>
    </location>
</feature>
<evidence type="ECO:0000313" key="6">
    <source>
        <dbReference type="Proteomes" id="UP001632038"/>
    </source>
</evidence>
<dbReference type="PROSITE" id="PS51752">
    <property type="entry name" value="JACALIN_LECTIN"/>
    <property type="match status" value="2"/>
</dbReference>
<name>A0ABD3BNQ4_9LAMI</name>
<dbReference type="PANTHER" id="PTHR47293">
    <property type="entry name" value="JACALIN-RELATED LECTIN 3"/>
    <property type="match status" value="1"/>
</dbReference>
<dbReference type="Pfam" id="PF01419">
    <property type="entry name" value="Jacalin"/>
    <property type="match status" value="2"/>
</dbReference>
<dbReference type="InterPro" id="IPR033734">
    <property type="entry name" value="Jacalin-like_lectin_dom_plant"/>
</dbReference>
<dbReference type="CDD" id="cd09612">
    <property type="entry name" value="Jacalin"/>
    <property type="match status" value="2"/>
</dbReference>
<dbReference type="GO" id="GO:0030246">
    <property type="term" value="F:carbohydrate binding"/>
    <property type="evidence" value="ECO:0007669"/>
    <property type="project" value="UniProtKB-KW"/>
</dbReference>
<dbReference type="EMBL" id="JAVIJP010000069">
    <property type="protein sequence ID" value="KAL3619131.1"/>
    <property type="molecule type" value="Genomic_DNA"/>
</dbReference>
<dbReference type="SUPFAM" id="SSF51101">
    <property type="entry name" value="Mannose-binding lectins"/>
    <property type="match status" value="2"/>
</dbReference>
<keyword evidence="2" id="KW-0430">Lectin</keyword>
<dbReference type="AlphaFoldDB" id="A0ABD3BNQ4"/>